<feature type="region of interest" description="Disordered" evidence="1">
    <location>
        <begin position="1"/>
        <end position="59"/>
    </location>
</feature>
<comment type="caution">
    <text evidence="2">The sequence shown here is derived from an EMBL/GenBank/DDBJ whole genome shotgun (WGS) entry which is preliminary data.</text>
</comment>
<sequence length="59" mass="6350">MGTSNYSDEFKQDDRLASQARKPGDSAFRSGLAIHQPGVADVPSSAQPGSQYEPTRELP</sequence>
<name>A0A2P8F799_9RHOB</name>
<organism evidence="2 3">
    <name type="scientific">Shimia abyssi</name>
    <dbReference type="NCBI Taxonomy" id="1662395"/>
    <lineage>
        <taxon>Bacteria</taxon>
        <taxon>Pseudomonadati</taxon>
        <taxon>Pseudomonadota</taxon>
        <taxon>Alphaproteobacteria</taxon>
        <taxon>Rhodobacterales</taxon>
        <taxon>Roseobacteraceae</taxon>
    </lineage>
</organism>
<reference evidence="2 3" key="1">
    <citation type="submission" date="2018-03" db="EMBL/GenBank/DDBJ databases">
        <title>Genomic Encyclopedia of Archaeal and Bacterial Type Strains, Phase II (KMG-II): from individual species to whole genera.</title>
        <authorList>
            <person name="Goeker M."/>
        </authorList>
    </citation>
    <scope>NUCLEOTIDE SEQUENCE [LARGE SCALE GENOMIC DNA]</scope>
    <source>
        <strain evidence="2 3">DSM 100673</strain>
    </source>
</reference>
<protein>
    <submittedName>
        <fullName evidence="2">Uncharacterized protein</fullName>
    </submittedName>
</protein>
<accession>A0A2P8F799</accession>
<proteinExistence type="predicted"/>
<dbReference type="Proteomes" id="UP000240418">
    <property type="component" value="Unassembled WGS sequence"/>
</dbReference>
<dbReference type="AlphaFoldDB" id="A0A2P8F799"/>
<gene>
    <name evidence="2" type="ORF">CLV88_11646</name>
</gene>
<keyword evidence="3" id="KW-1185">Reference proteome</keyword>
<dbReference type="EMBL" id="PYGJ01000016">
    <property type="protein sequence ID" value="PSL17599.1"/>
    <property type="molecule type" value="Genomic_DNA"/>
</dbReference>
<feature type="compositionally biased region" description="Polar residues" evidence="1">
    <location>
        <begin position="44"/>
        <end position="53"/>
    </location>
</feature>
<evidence type="ECO:0000256" key="1">
    <source>
        <dbReference type="SAM" id="MobiDB-lite"/>
    </source>
</evidence>
<evidence type="ECO:0000313" key="2">
    <source>
        <dbReference type="EMBL" id="PSL17599.1"/>
    </source>
</evidence>
<evidence type="ECO:0000313" key="3">
    <source>
        <dbReference type="Proteomes" id="UP000240418"/>
    </source>
</evidence>